<feature type="region of interest" description="Disordered" evidence="1">
    <location>
        <begin position="101"/>
        <end position="123"/>
    </location>
</feature>
<proteinExistence type="predicted"/>
<keyword evidence="3" id="KW-1185">Reference proteome</keyword>
<gene>
    <name evidence="2" type="ORF">QE152_g310</name>
</gene>
<sequence>MTEFFDELNFLTNLSTINFMAMNLMTKNSITTNLTTPNLIIEGNYVDGSYIDQSYDESFDGKRYHDELFYANAPNNHIIFVHFAVLMMTLAGPPIFGLPETDIDSDMPESGQTNYEKQGNAAG</sequence>
<name>A0AAW1NJN7_POPJA</name>
<dbReference type="EMBL" id="JASPKY010000002">
    <property type="protein sequence ID" value="KAK9759045.1"/>
    <property type="molecule type" value="Genomic_DNA"/>
</dbReference>
<evidence type="ECO:0000256" key="1">
    <source>
        <dbReference type="SAM" id="MobiDB-lite"/>
    </source>
</evidence>
<reference evidence="2 3" key="1">
    <citation type="journal article" date="2024" name="BMC Genomics">
        <title>De novo assembly and annotation of Popillia japonica's genome with initial clues to its potential as an invasive pest.</title>
        <authorList>
            <person name="Cucini C."/>
            <person name="Boschi S."/>
            <person name="Funari R."/>
            <person name="Cardaioli E."/>
            <person name="Iannotti N."/>
            <person name="Marturano G."/>
            <person name="Paoli F."/>
            <person name="Bruttini M."/>
            <person name="Carapelli A."/>
            <person name="Frati F."/>
            <person name="Nardi F."/>
        </authorList>
    </citation>
    <scope>NUCLEOTIDE SEQUENCE [LARGE SCALE GENOMIC DNA]</scope>
    <source>
        <strain evidence="2">DMR45628</strain>
    </source>
</reference>
<evidence type="ECO:0000313" key="3">
    <source>
        <dbReference type="Proteomes" id="UP001458880"/>
    </source>
</evidence>
<dbReference type="AlphaFoldDB" id="A0AAW1NJN7"/>
<accession>A0AAW1NJN7</accession>
<evidence type="ECO:0000313" key="2">
    <source>
        <dbReference type="EMBL" id="KAK9759045.1"/>
    </source>
</evidence>
<dbReference type="Proteomes" id="UP001458880">
    <property type="component" value="Unassembled WGS sequence"/>
</dbReference>
<comment type="caution">
    <text evidence="2">The sequence shown here is derived from an EMBL/GenBank/DDBJ whole genome shotgun (WGS) entry which is preliminary data.</text>
</comment>
<organism evidence="2 3">
    <name type="scientific">Popillia japonica</name>
    <name type="common">Japanese beetle</name>
    <dbReference type="NCBI Taxonomy" id="7064"/>
    <lineage>
        <taxon>Eukaryota</taxon>
        <taxon>Metazoa</taxon>
        <taxon>Ecdysozoa</taxon>
        <taxon>Arthropoda</taxon>
        <taxon>Hexapoda</taxon>
        <taxon>Insecta</taxon>
        <taxon>Pterygota</taxon>
        <taxon>Neoptera</taxon>
        <taxon>Endopterygota</taxon>
        <taxon>Coleoptera</taxon>
        <taxon>Polyphaga</taxon>
        <taxon>Scarabaeiformia</taxon>
        <taxon>Scarabaeidae</taxon>
        <taxon>Rutelinae</taxon>
        <taxon>Popillia</taxon>
    </lineage>
</organism>
<protein>
    <submittedName>
        <fullName evidence="2">Uncharacterized protein</fullName>
    </submittedName>
</protein>